<dbReference type="InterPro" id="IPR016024">
    <property type="entry name" value="ARM-type_fold"/>
</dbReference>
<keyword evidence="4" id="KW-1185">Reference proteome</keyword>
<dbReference type="Proteomes" id="UP000007151">
    <property type="component" value="Unassembled WGS sequence"/>
</dbReference>
<dbReference type="GO" id="GO:0007099">
    <property type="term" value="P:centriole replication"/>
    <property type="evidence" value="ECO:0007669"/>
    <property type="project" value="TreeGrafter"/>
</dbReference>
<comment type="caution">
    <text evidence="3">The sequence shown here is derived from an EMBL/GenBank/DDBJ whole genome shotgun (WGS) entry which is preliminary data.</text>
</comment>
<organism evidence="3 4">
    <name type="scientific">Danaus plexippus plexippus</name>
    <dbReference type="NCBI Taxonomy" id="278856"/>
    <lineage>
        <taxon>Eukaryota</taxon>
        <taxon>Metazoa</taxon>
        <taxon>Ecdysozoa</taxon>
        <taxon>Arthropoda</taxon>
        <taxon>Hexapoda</taxon>
        <taxon>Insecta</taxon>
        <taxon>Pterygota</taxon>
        <taxon>Neoptera</taxon>
        <taxon>Endopterygota</taxon>
        <taxon>Lepidoptera</taxon>
        <taxon>Glossata</taxon>
        <taxon>Ditrysia</taxon>
        <taxon>Papilionoidea</taxon>
        <taxon>Nymphalidae</taxon>
        <taxon>Danainae</taxon>
        <taxon>Danaini</taxon>
        <taxon>Danaina</taxon>
        <taxon>Danaus</taxon>
        <taxon>Danaus</taxon>
    </lineage>
</organism>
<evidence type="ECO:0000256" key="1">
    <source>
        <dbReference type="SAM" id="MobiDB-lite"/>
    </source>
</evidence>
<dbReference type="EMBL" id="AGBW02012332">
    <property type="protein sequence ID" value="OWR45199.1"/>
    <property type="molecule type" value="Genomic_DNA"/>
</dbReference>
<dbReference type="InParanoid" id="A0A212EUN4"/>
<accession>A0A212EUN4</accession>
<dbReference type="eggNOG" id="ENOG502QPM7">
    <property type="taxonomic scope" value="Eukaryota"/>
</dbReference>
<feature type="region of interest" description="Disordered" evidence="1">
    <location>
        <begin position="1365"/>
        <end position="1390"/>
    </location>
</feature>
<protein>
    <submittedName>
        <fullName evidence="3">Rotatin like protein</fullName>
    </submittedName>
</protein>
<feature type="domain" description="Rotatin N-terminal" evidence="2">
    <location>
        <begin position="20"/>
        <end position="119"/>
    </location>
</feature>
<proteinExistence type="predicted"/>
<dbReference type="GO" id="GO:0005814">
    <property type="term" value="C:centriole"/>
    <property type="evidence" value="ECO:0007669"/>
    <property type="project" value="TreeGrafter"/>
</dbReference>
<dbReference type="GO" id="GO:0036064">
    <property type="term" value="C:ciliary basal body"/>
    <property type="evidence" value="ECO:0007669"/>
    <property type="project" value="InterPro"/>
</dbReference>
<dbReference type="GO" id="GO:0032053">
    <property type="term" value="P:ciliary basal body organization"/>
    <property type="evidence" value="ECO:0007669"/>
    <property type="project" value="TreeGrafter"/>
</dbReference>
<evidence type="ECO:0000313" key="4">
    <source>
        <dbReference type="Proteomes" id="UP000007151"/>
    </source>
</evidence>
<evidence type="ECO:0000259" key="2">
    <source>
        <dbReference type="Pfam" id="PF14726"/>
    </source>
</evidence>
<dbReference type="GO" id="GO:0010457">
    <property type="term" value="P:centriole-centriole cohesion"/>
    <property type="evidence" value="ECO:0007669"/>
    <property type="project" value="TreeGrafter"/>
</dbReference>
<gene>
    <name evidence="3" type="ORF">KGM_213799</name>
</gene>
<dbReference type="GO" id="GO:0005813">
    <property type="term" value="C:centrosome"/>
    <property type="evidence" value="ECO:0007669"/>
    <property type="project" value="InterPro"/>
</dbReference>
<name>A0A212EUN4_DANPL</name>
<dbReference type="PANTHER" id="PTHR31691:SF1">
    <property type="entry name" value="ROTATIN"/>
    <property type="match status" value="1"/>
</dbReference>
<dbReference type="KEGG" id="dpl:KGM_213799"/>
<evidence type="ECO:0000313" key="3">
    <source>
        <dbReference type="EMBL" id="OWR45199.1"/>
    </source>
</evidence>
<dbReference type="InterPro" id="IPR030791">
    <property type="entry name" value="Rotatin"/>
</dbReference>
<dbReference type="SUPFAM" id="SSF48371">
    <property type="entry name" value="ARM repeat"/>
    <property type="match status" value="1"/>
</dbReference>
<dbReference type="PANTHER" id="PTHR31691">
    <property type="entry name" value="ROTATIN"/>
    <property type="match status" value="1"/>
</dbReference>
<dbReference type="Pfam" id="PF14726">
    <property type="entry name" value="RTTN_N"/>
    <property type="match status" value="1"/>
</dbReference>
<sequence length="1406" mass="157910">MTSSEVTSCYIKKLNHPLKEIRERALQVLIAKMRLGWEFEDELSGTRELLEALLVWFQSNKPSLQKEALELLLLTIKTKAGTYITKELGIKNLISNLNNIKSKIDSKAMEIFEDILETLRFLNTIDSEVNCIPSLRLISKSSESNYQGSDYYNGGLTKESSEETSISDHDKEFHPKNDVSNLNGINLLLFPWIELNPSDLKTMLLIEDSLKVLKSTRRCCRFIRNVFLCDFPPEIFLNRPAIVKALLGIADGTISGNCGEALKVLLCITESLHMRYLKLFSLDLVSKPHKVPQDHRESDDNVNIELAQFSNGNFDIHQNNTLVALRQLPAPIFALETLNTVLSMMARSSLYGDNEKDVLFMRELNICISLIESLIELLLDCVNNHFWSMEHSSKTHRDIAHKASGVMRMLGDLLSQYRKCFLENTNLIHYRSTYLRLVPCGEMLLSWSKKSALPPSSLTVAMQVAQIDPAIELLYEGLSKRIECVLLAIKSPVDQEFKNKLRELNKLFLSMDNAVKFIRMSKYSQPPKEIFACLKSALPVLHLNMNENFLNDAAVILLKKSKDMDLVDSDWDLLRNILLSLIAHGLPWVQVYFYKMLSKMVKSILLDENVNEGEYEKALTLVCDVGILTEICCHGLSSTNKEVETCATEIILYLLRGRMVLSDSCWWRLLASLMPVLPLLQVYAAHDTELGLAICKSLEEEIVSMMGVSKPERCAGLVRLVFSRCPSVTMDAAHQLCQLMSADDDKYLPPRETLRPDILLNALRRIEPQDFNIDQTSSPSKTTQTSGLIQILDVLKQDLILDTDYVPRIPSGQPILEPSLRRSTLQQLALLMRQQSLHETFIEFDGLKLIVSLLRLSLMVDDYLLFPECAISCVSVLNSVCFMSRHALTKMADLPLLLLRVILVFPANENSVLMSAQVLALVVWAGFALQELDANRNRIPSLPYNVTERTNLPFTVTSYWKTSPNTDHSSVEWLLSDESFRSAVSVRWWWVCGGNKLKTASLPPLPSISTPSPSSRDLAALTSASLQNILSKLLLQLENATSHDQVHEVLVLLESYINLVPLAGVIKLGDLPWLRTRRFLSAPPASSGDVALLMELLQFVITYMDNVPDGDGAKSWIKSSFIGDDAVIISLLSKDRLYPQQSTQEDIEVTQLRIYIVKVLVRCVVMLEGREDYSCGRMESLLKILLSCLERIDLKDFHMLGYLNELMRCVRYLSYSRYCKLSEDSVMMCLRVVTGVLGGCASGGGRKGQACRLDALLTLKALSTQIRYKSIPVQRWCEYYNSGVITALVKCVSADRVEVRASALHLLASLSHHTQLVPQLLQGIPNQSLADLAIEVFNVEGEANLVRAAAATLLTAVSARTSSHSQSALAARRSTGDTHSTAARRSDGSLPNDFNLPRICLLHRSR</sequence>
<reference evidence="3 4" key="1">
    <citation type="journal article" date="2011" name="Cell">
        <title>The monarch butterfly genome yields insights into long-distance migration.</title>
        <authorList>
            <person name="Zhan S."/>
            <person name="Merlin C."/>
            <person name="Boore J.L."/>
            <person name="Reppert S.M."/>
        </authorList>
    </citation>
    <scope>NUCLEOTIDE SEQUENCE [LARGE SCALE GENOMIC DNA]</scope>
    <source>
        <strain evidence="3">F-2</strain>
    </source>
</reference>
<dbReference type="InterPro" id="IPR029249">
    <property type="entry name" value="Rotatin_N"/>
</dbReference>